<feature type="chain" id="PRO_5028095320" evidence="1">
    <location>
        <begin position="19"/>
        <end position="129"/>
    </location>
</feature>
<organism evidence="2 3">
    <name type="scientific">Drosophila kikkawai</name>
    <name type="common">Fruit fly</name>
    <dbReference type="NCBI Taxonomy" id="30033"/>
    <lineage>
        <taxon>Eukaryota</taxon>
        <taxon>Metazoa</taxon>
        <taxon>Ecdysozoa</taxon>
        <taxon>Arthropoda</taxon>
        <taxon>Hexapoda</taxon>
        <taxon>Insecta</taxon>
        <taxon>Pterygota</taxon>
        <taxon>Neoptera</taxon>
        <taxon>Endopterygota</taxon>
        <taxon>Diptera</taxon>
        <taxon>Brachycera</taxon>
        <taxon>Muscomorpha</taxon>
        <taxon>Ephydroidea</taxon>
        <taxon>Drosophilidae</taxon>
        <taxon>Drosophila</taxon>
        <taxon>Sophophora</taxon>
    </lineage>
</organism>
<dbReference type="Proteomes" id="UP001652661">
    <property type="component" value="Chromosome 3R"/>
</dbReference>
<dbReference type="OMA" id="WPCDVAD"/>
<dbReference type="RefSeq" id="XP_017020710.1">
    <property type="nucleotide sequence ID" value="XM_017165221.2"/>
</dbReference>
<proteinExistence type="predicted"/>
<evidence type="ECO:0000256" key="1">
    <source>
        <dbReference type="SAM" id="SignalP"/>
    </source>
</evidence>
<dbReference type="AlphaFoldDB" id="A0A6P4HY92"/>
<gene>
    <name evidence="3" type="primary">fit</name>
</gene>
<dbReference type="OrthoDB" id="7879817at2759"/>
<feature type="signal peptide" evidence="1">
    <location>
        <begin position="1"/>
        <end position="18"/>
    </location>
</feature>
<evidence type="ECO:0000313" key="3">
    <source>
        <dbReference type="RefSeq" id="XP_017020710.1"/>
    </source>
</evidence>
<reference evidence="3" key="1">
    <citation type="submission" date="2025-08" db="UniProtKB">
        <authorList>
            <consortium name="RefSeq"/>
        </authorList>
    </citation>
    <scope>IDENTIFICATION</scope>
    <source>
        <strain evidence="3">14028-0561.14</strain>
        <tissue evidence="3">Whole fly</tissue>
    </source>
</reference>
<protein>
    <submittedName>
        <fullName evidence="3">Uncharacterized protein fit</fullName>
    </submittedName>
</protein>
<sequence>MRSLLFILLISALALVQARTLSGSKEDYQENDYQESRETHLSKPHLHSSVWPCDVADYREAYPLLHKVEKQLPKIDSAETRNHIRDHVVTQLRQCISAGKMDRHCVGRSIGLVMSFINHQRRNQQSTDL</sequence>
<name>A0A6P4HY92_DROKI</name>
<evidence type="ECO:0000313" key="2">
    <source>
        <dbReference type="Proteomes" id="UP001652661"/>
    </source>
</evidence>
<keyword evidence="1" id="KW-0732">Signal</keyword>
<keyword evidence="2" id="KW-1185">Reference proteome</keyword>
<accession>A0A6P4HY92</accession>